<name>A0A381Z3S2_9ZZZZ</name>
<dbReference type="EMBL" id="UINC01019708">
    <property type="protein sequence ID" value="SVA83463.1"/>
    <property type="molecule type" value="Genomic_DNA"/>
</dbReference>
<dbReference type="AlphaFoldDB" id="A0A381Z3S2"/>
<gene>
    <name evidence="1" type="ORF">METZ01_LOCUS136317</name>
</gene>
<protein>
    <submittedName>
        <fullName evidence="1">Uncharacterized protein</fullName>
    </submittedName>
</protein>
<evidence type="ECO:0000313" key="1">
    <source>
        <dbReference type="EMBL" id="SVA83463.1"/>
    </source>
</evidence>
<reference evidence="1" key="1">
    <citation type="submission" date="2018-05" db="EMBL/GenBank/DDBJ databases">
        <authorList>
            <person name="Lanie J.A."/>
            <person name="Ng W.-L."/>
            <person name="Kazmierczak K.M."/>
            <person name="Andrzejewski T.M."/>
            <person name="Davidsen T.M."/>
            <person name="Wayne K.J."/>
            <person name="Tettelin H."/>
            <person name="Glass J.I."/>
            <person name="Rusch D."/>
            <person name="Podicherti R."/>
            <person name="Tsui H.-C.T."/>
            <person name="Winkler M.E."/>
        </authorList>
    </citation>
    <scope>NUCLEOTIDE SEQUENCE</scope>
</reference>
<sequence>MKNTNRIFLILTFLYLYCLRADLASPAPMNFIQPDGTKFTGLNRGNHLQGWREANGWSIIQNEDGWWVYALGADSHTLIPSTQKVGIDLEPDQNPALNNLPRHLKPELRFLLDEGPVPDIRNTRTDTFFVPLLLVDFPDYAYEYPMDTFEDIMNLAGYAYPGTENSGSFRDFYQEISYGEFLPHSIIAEWVRAPNPHDYYAYSNPDGYAHV</sequence>
<proteinExistence type="predicted"/>
<feature type="non-terminal residue" evidence="1">
    <location>
        <position position="211"/>
    </location>
</feature>
<accession>A0A381Z3S2</accession>
<organism evidence="1">
    <name type="scientific">marine metagenome</name>
    <dbReference type="NCBI Taxonomy" id="408172"/>
    <lineage>
        <taxon>unclassified sequences</taxon>
        <taxon>metagenomes</taxon>
        <taxon>ecological metagenomes</taxon>
    </lineage>
</organism>